<gene>
    <name evidence="2" type="ORF">DTO57_12990</name>
</gene>
<dbReference type="InterPro" id="IPR010093">
    <property type="entry name" value="SinI_DNA-bd"/>
</dbReference>
<accession>A0A367XUE5</accession>
<dbReference type="RefSeq" id="WP_114118652.1">
    <property type="nucleotide sequence ID" value="NZ_BMHU01000005.1"/>
</dbReference>
<protein>
    <submittedName>
        <fullName evidence="2">DNA-binding protein</fullName>
    </submittedName>
</protein>
<dbReference type="OrthoDB" id="5524782at2"/>
<dbReference type="NCBIfam" id="TIGR01764">
    <property type="entry name" value="excise"/>
    <property type="match status" value="1"/>
</dbReference>
<reference evidence="2 3" key="1">
    <citation type="submission" date="2018-07" db="EMBL/GenBank/DDBJ databases">
        <title>Microbacterium endoborsara sp. nov., a novel actinobacterium isolated from Borszczowia aralocaspica.</title>
        <authorList>
            <person name="An D."/>
        </authorList>
    </citation>
    <scope>NUCLEOTIDE SEQUENCE [LARGE SCALE GENOMIC DNA]</scope>
    <source>
        <strain evidence="2 3">C1.15228</strain>
    </source>
</reference>
<dbReference type="InterPro" id="IPR041657">
    <property type="entry name" value="HTH_17"/>
</dbReference>
<dbReference type="AlphaFoldDB" id="A0A367XUE5"/>
<keyword evidence="3" id="KW-1185">Reference proteome</keyword>
<sequence length="87" mass="9775">MSDQGSLFFSPAQVSELLGITPEEVVSLIHDGRLRGTRLGEPASWRVEKQSVRDYLDDENEASRRHALWHQSNVASLPEVWGSHASF</sequence>
<keyword evidence="2" id="KW-0238">DNA-binding</keyword>
<feature type="domain" description="Helix-turn-helix" evidence="1">
    <location>
        <begin position="9"/>
        <end position="57"/>
    </location>
</feature>
<name>A0A367XUE5_9MICO</name>
<proteinExistence type="predicted"/>
<dbReference type="GO" id="GO:0003677">
    <property type="term" value="F:DNA binding"/>
    <property type="evidence" value="ECO:0007669"/>
    <property type="project" value="UniProtKB-KW"/>
</dbReference>
<evidence type="ECO:0000313" key="3">
    <source>
        <dbReference type="Proteomes" id="UP000253508"/>
    </source>
</evidence>
<organism evidence="2 3">
    <name type="scientific">Microbacterium sorbitolivorans</name>
    <dbReference type="NCBI Taxonomy" id="1867410"/>
    <lineage>
        <taxon>Bacteria</taxon>
        <taxon>Bacillati</taxon>
        <taxon>Actinomycetota</taxon>
        <taxon>Actinomycetes</taxon>
        <taxon>Micrococcales</taxon>
        <taxon>Microbacteriaceae</taxon>
        <taxon>Microbacterium</taxon>
    </lineage>
</organism>
<dbReference type="Pfam" id="PF12728">
    <property type="entry name" value="HTH_17"/>
    <property type="match status" value="1"/>
</dbReference>
<comment type="caution">
    <text evidence="2">The sequence shown here is derived from an EMBL/GenBank/DDBJ whole genome shotgun (WGS) entry which is preliminary data.</text>
</comment>
<evidence type="ECO:0000313" key="2">
    <source>
        <dbReference type="EMBL" id="RCK57214.1"/>
    </source>
</evidence>
<evidence type="ECO:0000259" key="1">
    <source>
        <dbReference type="Pfam" id="PF12728"/>
    </source>
</evidence>
<dbReference type="EMBL" id="QORO01000005">
    <property type="protein sequence ID" value="RCK57214.1"/>
    <property type="molecule type" value="Genomic_DNA"/>
</dbReference>
<dbReference type="Proteomes" id="UP000253508">
    <property type="component" value="Unassembled WGS sequence"/>
</dbReference>